<dbReference type="Pfam" id="PF03147">
    <property type="entry name" value="FDX-ACB"/>
    <property type="match status" value="1"/>
</dbReference>
<dbReference type="SUPFAM" id="SSF54991">
    <property type="entry name" value="Anticodon-binding domain of PheRS"/>
    <property type="match status" value="1"/>
</dbReference>
<dbReference type="HAMAP" id="MF_00283">
    <property type="entry name" value="Phe_tRNA_synth_beta1"/>
    <property type="match status" value="1"/>
</dbReference>
<dbReference type="NCBIfam" id="TIGR00472">
    <property type="entry name" value="pheT_bact"/>
    <property type="match status" value="1"/>
</dbReference>
<dbReference type="InterPro" id="IPR009061">
    <property type="entry name" value="DNA-bd_dom_put_sf"/>
</dbReference>
<dbReference type="Pfam" id="PF01588">
    <property type="entry name" value="tRNA_bind"/>
    <property type="match status" value="1"/>
</dbReference>
<dbReference type="InterPro" id="IPR002547">
    <property type="entry name" value="tRNA-bd_dom"/>
</dbReference>
<dbReference type="InterPro" id="IPR033714">
    <property type="entry name" value="tRNA_bind_bactPheRS"/>
</dbReference>
<evidence type="ECO:0000259" key="19">
    <source>
        <dbReference type="PROSITE" id="PS51483"/>
    </source>
</evidence>
<name>A0A1H3BXZ9_EUBBA</name>
<dbReference type="SMART" id="SM00873">
    <property type="entry name" value="B3_4"/>
    <property type="match status" value="1"/>
</dbReference>
<keyword evidence="7 15" id="KW-0479">Metal-binding</keyword>
<evidence type="ECO:0000256" key="3">
    <source>
        <dbReference type="ARBA" id="ARBA00011209"/>
    </source>
</evidence>
<evidence type="ECO:0000259" key="17">
    <source>
        <dbReference type="PROSITE" id="PS50886"/>
    </source>
</evidence>
<dbReference type="GO" id="GO:0006432">
    <property type="term" value="P:phenylalanyl-tRNA aminoacylation"/>
    <property type="evidence" value="ECO:0007669"/>
    <property type="project" value="UniProtKB-UniRule"/>
</dbReference>
<feature type="domain" description="FDX-ACB" evidence="18">
    <location>
        <begin position="702"/>
        <end position="795"/>
    </location>
</feature>
<dbReference type="GO" id="GO:0016740">
    <property type="term" value="F:transferase activity"/>
    <property type="evidence" value="ECO:0007669"/>
    <property type="project" value="UniProtKB-ARBA"/>
</dbReference>
<dbReference type="SMART" id="SM00874">
    <property type="entry name" value="B5"/>
    <property type="match status" value="1"/>
</dbReference>
<evidence type="ECO:0000256" key="12">
    <source>
        <dbReference type="ARBA" id="ARBA00022917"/>
    </source>
</evidence>
<dbReference type="SUPFAM" id="SSF50249">
    <property type="entry name" value="Nucleic acid-binding proteins"/>
    <property type="match status" value="1"/>
</dbReference>
<comment type="similarity">
    <text evidence="2 15">Belongs to the phenylalanyl-tRNA synthetase beta subunit family. Type 1 subfamily.</text>
</comment>
<evidence type="ECO:0000256" key="2">
    <source>
        <dbReference type="ARBA" id="ARBA00008653"/>
    </source>
</evidence>
<evidence type="ECO:0000313" key="21">
    <source>
        <dbReference type="Proteomes" id="UP000199652"/>
    </source>
</evidence>
<dbReference type="CDD" id="cd00769">
    <property type="entry name" value="PheRS_beta_core"/>
    <property type="match status" value="1"/>
</dbReference>
<keyword evidence="11 16" id="KW-0694">RNA-binding</keyword>
<dbReference type="CDD" id="cd02796">
    <property type="entry name" value="tRNA_bind_bactPheRS"/>
    <property type="match status" value="1"/>
</dbReference>
<evidence type="ECO:0000256" key="8">
    <source>
        <dbReference type="ARBA" id="ARBA00022741"/>
    </source>
</evidence>
<keyword evidence="9 15" id="KW-0067">ATP-binding</keyword>
<comment type="subunit">
    <text evidence="3 15">Tetramer of two alpha and two beta subunits.</text>
</comment>
<dbReference type="InterPro" id="IPR005147">
    <property type="entry name" value="tRNA_synthase_B5-dom"/>
</dbReference>
<evidence type="ECO:0000256" key="7">
    <source>
        <dbReference type="ARBA" id="ARBA00022723"/>
    </source>
</evidence>
<dbReference type="EMBL" id="FNOU01000002">
    <property type="protein sequence ID" value="SDX46264.1"/>
    <property type="molecule type" value="Genomic_DNA"/>
</dbReference>
<evidence type="ECO:0000256" key="15">
    <source>
        <dbReference type="HAMAP-Rule" id="MF_00283"/>
    </source>
</evidence>
<keyword evidence="4 15" id="KW-0963">Cytoplasm</keyword>
<comment type="cofactor">
    <cofactor evidence="15">
        <name>Mg(2+)</name>
        <dbReference type="ChEBI" id="CHEBI:18420"/>
    </cofactor>
    <text evidence="15">Binds 2 magnesium ions per tetramer.</text>
</comment>
<dbReference type="InterPro" id="IPR005121">
    <property type="entry name" value="Fdx_antiC-bd"/>
</dbReference>
<dbReference type="PANTHER" id="PTHR10947">
    <property type="entry name" value="PHENYLALANYL-TRNA SYNTHETASE BETA CHAIN AND LEUCINE-RICH REPEAT-CONTAINING PROTEIN 47"/>
    <property type="match status" value="1"/>
</dbReference>
<dbReference type="Gene3D" id="3.30.930.10">
    <property type="entry name" value="Bira Bifunctional Protein, Domain 2"/>
    <property type="match status" value="1"/>
</dbReference>
<organism evidence="20 21">
    <name type="scientific">Eubacterium barkeri</name>
    <name type="common">Clostridium barkeri</name>
    <dbReference type="NCBI Taxonomy" id="1528"/>
    <lineage>
        <taxon>Bacteria</taxon>
        <taxon>Bacillati</taxon>
        <taxon>Bacillota</taxon>
        <taxon>Clostridia</taxon>
        <taxon>Eubacteriales</taxon>
        <taxon>Eubacteriaceae</taxon>
        <taxon>Eubacterium</taxon>
    </lineage>
</organism>
<feature type="domain" description="B5" evidence="19">
    <location>
        <begin position="409"/>
        <end position="485"/>
    </location>
</feature>
<keyword evidence="5 16" id="KW-0820">tRNA-binding</keyword>
<gene>
    <name evidence="15" type="primary">pheT</name>
    <name evidence="20" type="ORF">SAMN04488579_102238</name>
</gene>
<accession>A0A1H3BXZ9</accession>
<dbReference type="STRING" id="1528.SAMN04488579_102238"/>
<dbReference type="InterPro" id="IPR004532">
    <property type="entry name" value="Phe-tRNA-ligase_IIc_bsu_bact"/>
</dbReference>
<protein>
    <recommendedName>
        <fullName evidence="15">Phenylalanine--tRNA ligase beta subunit</fullName>
        <ecNumber evidence="15">6.1.1.20</ecNumber>
    </recommendedName>
    <alternativeName>
        <fullName evidence="15">Phenylalanyl-tRNA synthetase beta subunit</fullName>
        <shortName evidence="15">PheRS</shortName>
    </alternativeName>
</protein>
<dbReference type="FunFam" id="3.30.56.10:FF:000002">
    <property type="entry name" value="Phenylalanine--tRNA ligase beta subunit"/>
    <property type="match status" value="1"/>
</dbReference>
<dbReference type="Gene3D" id="3.30.70.380">
    <property type="entry name" value="Ferrodoxin-fold anticodon-binding domain"/>
    <property type="match status" value="1"/>
</dbReference>
<dbReference type="Gene3D" id="2.40.50.140">
    <property type="entry name" value="Nucleic acid-binding proteins"/>
    <property type="match status" value="1"/>
</dbReference>
<evidence type="ECO:0000313" key="20">
    <source>
        <dbReference type="EMBL" id="SDX46264.1"/>
    </source>
</evidence>
<dbReference type="GO" id="GO:0000287">
    <property type="term" value="F:magnesium ion binding"/>
    <property type="evidence" value="ECO:0007669"/>
    <property type="project" value="UniProtKB-UniRule"/>
</dbReference>
<dbReference type="PROSITE" id="PS51483">
    <property type="entry name" value="B5"/>
    <property type="match status" value="1"/>
</dbReference>
<dbReference type="SUPFAM" id="SSF55681">
    <property type="entry name" value="Class II aaRS and biotin synthetases"/>
    <property type="match status" value="1"/>
</dbReference>
<feature type="binding site" evidence="15">
    <location>
        <position position="473"/>
    </location>
    <ligand>
        <name>Mg(2+)</name>
        <dbReference type="ChEBI" id="CHEBI:18420"/>
        <note>shared with alpha subunit</note>
    </ligand>
</feature>
<dbReference type="InterPro" id="IPR045864">
    <property type="entry name" value="aa-tRNA-synth_II/BPL/LPL"/>
</dbReference>
<dbReference type="InterPro" id="IPR005146">
    <property type="entry name" value="B3/B4_tRNA-bd"/>
</dbReference>
<comment type="catalytic activity">
    <reaction evidence="14 15">
        <text>tRNA(Phe) + L-phenylalanine + ATP = L-phenylalanyl-tRNA(Phe) + AMP + diphosphate + H(+)</text>
        <dbReference type="Rhea" id="RHEA:19413"/>
        <dbReference type="Rhea" id="RHEA-COMP:9668"/>
        <dbReference type="Rhea" id="RHEA-COMP:9699"/>
        <dbReference type="ChEBI" id="CHEBI:15378"/>
        <dbReference type="ChEBI" id="CHEBI:30616"/>
        <dbReference type="ChEBI" id="CHEBI:33019"/>
        <dbReference type="ChEBI" id="CHEBI:58095"/>
        <dbReference type="ChEBI" id="CHEBI:78442"/>
        <dbReference type="ChEBI" id="CHEBI:78531"/>
        <dbReference type="ChEBI" id="CHEBI:456215"/>
        <dbReference type="EC" id="6.1.1.20"/>
    </reaction>
</comment>
<keyword evidence="12 15" id="KW-0648">Protein biosynthesis</keyword>
<dbReference type="Pfam" id="PF03484">
    <property type="entry name" value="B5"/>
    <property type="match status" value="1"/>
</dbReference>
<evidence type="ECO:0000256" key="14">
    <source>
        <dbReference type="ARBA" id="ARBA00049255"/>
    </source>
</evidence>
<dbReference type="InterPro" id="IPR020825">
    <property type="entry name" value="Phe-tRNA_synthase-like_B3/B4"/>
</dbReference>
<evidence type="ECO:0000256" key="11">
    <source>
        <dbReference type="ARBA" id="ARBA00022884"/>
    </source>
</evidence>
<dbReference type="RefSeq" id="WP_090243051.1">
    <property type="nucleotide sequence ID" value="NZ_FNOU01000002.1"/>
</dbReference>
<feature type="binding site" evidence="15">
    <location>
        <position position="463"/>
    </location>
    <ligand>
        <name>Mg(2+)</name>
        <dbReference type="ChEBI" id="CHEBI:18420"/>
        <note>shared with alpha subunit</note>
    </ligand>
</feature>
<keyword evidence="10 15" id="KW-0460">Magnesium</keyword>
<evidence type="ECO:0000256" key="6">
    <source>
        <dbReference type="ARBA" id="ARBA00022598"/>
    </source>
</evidence>
<feature type="binding site" evidence="15">
    <location>
        <position position="469"/>
    </location>
    <ligand>
        <name>Mg(2+)</name>
        <dbReference type="ChEBI" id="CHEBI:18420"/>
        <note>shared with alpha subunit</note>
    </ligand>
</feature>
<proteinExistence type="inferred from homology"/>
<dbReference type="SUPFAM" id="SSF56037">
    <property type="entry name" value="PheT/TilS domain"/>
    <property type="match status" value="1"/>
</dbReference>
<evidence type="ECO:0000256" key="13">
    <source>
        <dbReference type="ARBA" id="ARBA00023146"/>
    </source>
</evidence>
<dbReference type="Pfam" id="PF17759">
    <property type="entry name" value="tRNA_synthFbeta"/>
    <property type="match status" value="1"/>
</dbReference>
<evidence type="ECO:0000256" key="16">
    <source>
        <dbReference type="PROSITE-ProRule" id="PRU00209"/>
    </source>
</evidence>
<dbReference type="PANTHER" id="PTHR10947:SF0">
    <property type="entry name" value="PHENYLALANINE--TRNA LIGASE BETA SUBUNIT"/>
    <property type="match status" value="1"/>
</dbReference>
<evidence type="ECO:0000256" key="9">
    <source>
        <dbReference type="ARBA" id="ARBA00022840"/>
    </source>
</evidence>
<dbReference type="GO" id="GO:0005524">
    <property type="term" value="F:ATP binding"/>
    <property type="evidence" value="ECO:0007669"/>
    <property type="project" value="UniProtKB-UniRule"/>
</dbReference>
<keyword evidence="8 15" id="KW-0547">Nucleotide-binding</keyword>
<keyword evidence="21" id="KW-1185">Reference proteome</keyword>
<feature type="binding site" evidence="15">
    <location>
        <position position="472"/>
    </location>
    <ligand>
        <name>Mg(2+)</name>
        <dbReference type="ChEBI" id="CHEBI:18420"/>
        <note>shared with alpha subunit</note>
    </ligand>
</feature>
<dbReference type="InterPro" id="IPR045060">
    <property type="entry name" value="Phe-tRNA-ligase_IIc_bsu"/>
</dbReference>
<reference evidence="21" key="1">
    <citation type="submission" date="2016-10" db="EMBL/GenBank/DDBJ databases">
        <authorList>
            <person name="Varghese N."/>
            <person name="Submissions S."/>
        </authorList>
    </citation>
    <scope>NUCLEOTIDE SEQUENCE [LARGE SCALE GENOMIC DNA]</scope>
    <source>
        <strain evidence="21">VPI 5359</strain>
    </source>
</reference>
<keyword evidence="6 15" id="KW-0436">Ligase</keyword>
<dbReference type="InterPro" id="IPR012340">
    <property type="entry name" value="NA-bd_OB-fold"/>
</dbReference>
<evidence type="ECO:0000256" key="10">
    <source>
        <dbReference type="ARBA" id="ARBA00022842"/>
    </source>
</evidence>
<evidence type="ECO:0000256" key="5">
    <source>
        <dbReference type="ARBA" id="ARBA00022555"/>
    </source>
</evidence>
<dbReference type="AlphaFoldDB" id="A0A1H3BXZ9"/>
<dbReference type="Proteomes" id="UP000199652">
    <property type="component" value="Unassembled WGS sequence"/>
</dbReference>
<evidence type="ECO:0000256" key="4">
    <source>
        <dbReference type="ARBA" id="ARBA00022490"/>
    </source>
</evidence>
<dbReference type="GO" id="GO:0004826">
    <property type="term" value="F:phenylalanine-tRNA ligase activity"/>
    <property type="evidence" value="ECO:0007669"/>
    <property type="project" value="UniProtKB-UniRule"/>
</dbReference>
<dbReference type="OrthoDB" id="9805455at2"/>
<dbReference type="FunFam" id="3.30.70.380:FF:000001">
    <property type="entry name" value="Phenylalanine--tRNA ligase beta subunit"/>
    <property type="match status" value="1"/>
</dbReference>
<dbReference type="Gene3D" id="3.30.56.10">
    <property type="match status" value="2"/>
</dbReference>
<comment type="subcellular location">
    <subcellularLocation>
        <location evidence="1 15">Cytoplasm</location>
    </subcellularLocation>
</comment>
<dbReference type="SUPFAM" id="SSF46955">
    <property type="entry name" value="Putative DNA-binding domain"/>
    <property type="match status" value="1"/>
</dbReference>
<dbReference type="InterPro" id="IPR036690">
    <property type="entry name" value="Fdx_antiC-bd_sf"/>
</dbReference>
<dbReference type="PROSITE" id="PS50886">
    <property type="entry name" value="TRBD"/>
    <property type="match status" value="1"/>
</dbReference>
<dbReference type="EC" id="6.1.1.20" evidence="15"/>
<dbReference type="GO" id="GO:0009328">
    <property type="term" value="C:phenylalanine-tRNA ligase complex"/>
    <property type="evidence" value="ECO:0007669"/>
    <property type="project" value="TreeGrafter"/>
</dbReference>
<dbReference type="Pfam" id="PF03483">
    <property type="entry name" value="B3_4"/>
    <property type="match status" value="1"/>
</dbReference>
<dbReference type="SMART" id="SM00896">
    <property type="entry name" value="FDX-ACB"/>
    <property type="match status" value="1"/>
</dbReference>
<evidence type="ECO:0000259" key="18">
    <source>
        <dbReference type="PROSITE" id="PS51447"/>
    </source>
</evidence>
<dbReference type="GO" id="GO:0000049">
    <property type="term" value="F:tRNA binding"/>
    <property type="evidence" value="ECO:0007669"/>
    <property type="project" value="UniProtKB-UniRule"/>
</dbReference>
<evidence type="ECO:0000256" key="1">
    <source>
        <dbReference type="ARBA" id="ARBA00004496"/>
    </source>
</evidence>
<dbReference type="GO" id="GO:0140096">
    <property type="term" value="F:catalytic activity, acting on a protein"/>
    <property type="evidence" value="ECO:0007669"/>
    <property type="project" value="UniProtKB-ARBA"/>
</dbReference>
<sequence length="796" mass="88114">MLVSLKWLKEFVNIDIDPVKFGDLLTMSGTKVETITSISDVVSGIYTGKITKIEKHPNADKLQVCTLEMGDTIGEKTIITSATNVFEGAVVPVALEGATIADGTKMGATEFRGISSYGMMCSVEEMGMDTGLFAKEITEGIYIMPQGVQPGCDIRELMWVDDQIFDLEITANRSDCQSIYGIAREAAATLNEDLASITLYDPKKESTSKIQDWLTVKVESSLCSRYTAKMFKVKEIKPSPLWMQLKLLNSGVRPINNIVDVTNYVMLELGQPLHAFDYKSLNTTEIVVKTTMDPSVVTLDDKERAINPSMLMITNGKKPVAVAGIMGGANSEITEKTEYVILESACFDKTSVRLTSKKLGLRTEASGRYEKGLYPNLTEIAALRATYLLNQIGACEIIPGMIDVYPQPTIQKKIEVDCDWINRFIGIEISREEIVDILERLFIPVECIDGSKIKATVPDYRQDLEIKEDIAEEVARIYGYDKLPSTIMGGATLAGGKTPSQKYKDEVEAFLIGNGFYQTLTTSFASAKRYSEIGLNNQKDIIALKNPFGEDSSVMRNNLLGHQLELLALNYNRNNAKGRFFEIAQTYHASENSGTLPTEIAHLVLSAYGENMDYFSLKGIVEALLEKSGITNYFVKAGGDEVFHPGRKAIITLGSQELGQIGEVHPAIVKKLGLPPRTYICEMNFDLMTTSRETVIKFAELPKFPGSTRDLAIVLDEKTPAIEIEACIRSKGEALIEDVHLFDVYQGKQIPAGKKSLAYSIHFLDYSRTLTDDDINPIMNEILHSLKENFGAALRD</sequence>
<feature type="domain" description="TRNA-binding" evidence="17">
    <location>
        <begin position="39"/>
        <end position="155"/>
    </location>
</feature>
<dbReference type="InterPro" id="IPR041616">
    <property type="entry name" value="PheRS_beta_core"/>
</dbReference>
<keyword evidence="13 15" id="KW-0030">Aminoacyl-tRNA synthetase</keyword>
<dbReference type="PROSITE" id="PS51447">
    <property type="entry name" value="FDX_ACB"/>
    <property type="match status" value="1"/>
</dbReference>
<dbReference type="Gene3D" id="3.50.40.10">
    <property type="entry name" value="Phenylalanyl-trna Synthetase, Chain B, domain 3"/>
    <property type="match status" value="1"/>
</dbReference>